<feature type="compositionally biased region" description="Polar residues" evidence="1">
    <location>
        <begin position="97"/>
        <end position="112"/>
    </location>
</feature>
<feature type="region of interest" description="Disordered" evidence="1">
    <location>
        <begin position="57"/>
        <end position="112"/>
    </location>
</feature>
<sequence>MKHTKYTFVIALSALLFGTLTTNVIAAEGKWAKHHPLRDQVNDRLENQNKRINHEVKEGDLTKEQAGNLRKQDHQIRQEERDMASQNDGHITKQEQKTLNQQENSVSKEIGK</sequence>
<reference evidence="2" key="1">
    <citation type="submission" date="2016-10" db="EMBL/GenBank/DDBJ databases">
        <title>Sequence of Gallionella enrichment culture.</title>
        <authorList>
            <person name="Poehlein A."/>
            <person name="Muehling M."/>
            <person name="Daniel R."/>
        </authorList>
    </citation>
    <scope>NUCLEOTIDE SEQUENCE</scope>
</reference>
<proteinExistence type="predicted"/>
<comment type="caution">
    <text evidence="2">The sequence shown here is derived from an EMBL/GenBank/DDBJ whole genome shotgun (WGS) entry which is preliminary data.</text>
</comment>
<gene>
    <name evidence="2" type="ORF">GALL_133590</name>
</gene>
<evidence type="ECO:0000256" key="1">
    <source>
        <dbReference type="SAM" id="MobiDB-lite"/>
    </source>
</evidence>
<organism evidence="2">
    <name type="scientific">mine drainage metagenome</name>
    <dbReference type="NCBI Taxonomy" id="410659"/>
    <lineage>
        <taxon>unclassified sequences</taxon>
        <taxon>metagenomes</taxon>
        <taxon>ecological metagenomes</taxon>
    </lineage>
</organism>
<dbReference type="EMBL" id="MLJW01000057">
    <property type="protein sequence ID" value="OIR04428.1"/>
    <property type="molecule type" value="Genomic_DNA"/>
</dbReference>
<evidence type="ECO:0000313" key="2">
    <source>
        <dbReference type="EMBL" id="OIR04428.1"/>
    </source>
</evidence>
<feature type="compositionally biased region" description="Basic and acidic residues" evidence="1">
    <location>
        <begin position="70"/>
        <end position="83"/>
    </location>
</feature>
<name>A0A1J5SS23_9ZZZZ</name>
<protein>
    <submittedName>
        <fullName evidence="2">Uncharacterized protein</fullName>
    </submittedName>
</protein>
<dbReference type="AlphaFoldDB" id="A0A1J5SS23"/>
<accession>A0A1J5SS23</accession>